<evidence type="ECO:0000256" key="1">
    <source>
        <dbReference type="SAM" id="Coils"/>
    </source>
</evidence>
<feature type="coiled-coil region" evidence="1">
    <location>
        <begin position="55"/>
        <end position="89"/>
    </location>
</feature>
<dbReference type="Gene3D" id="3.30.420.10">
    <property type="entry name" value="Ribonuclease H-like superfamily/Ribonuclease H"/>
    <property type="match status" value="1"/>
</dbReference>
<dbReference type="InterPro" id="IPR036397">
    <property type="entry name" value="RNaseH_sf"/>
</dbReference>
<keyword evidence="1" id="KW-0175">Coiled coil</keyword>
<protein>
    <submittedName>
        <fullName evidence="2">Uncharacterized protein</fullName>
    </submittedName>
</protein>
<evidence type="ECO:0000313" key="2">
    <source>
        <dbReference type="EMBL" id="JAS31901.1"/>
    </source>
</evidence>
<organism evidence="2">
    <name type="scientific">Clastoptera arizonana</name>
    <name type="common">Arizona spittle bug</name>
    <dbReference type="NCBI Taxonomy" id="38151"/>
    <lineage>
        <taxon>Eukaryota</taxon>
        <taxon>Metazoa</taxon>
        <taxon>Ecdysozoa</taxon>
        <taxon>Arthropoda</taxon>
        <taxon>Hexapoda</taxon>
        <taxon>Insecta</taxon>
        <taxon>Pterygota</taxon>
        <taxon>Neoptera</taxon>
        <taxon>Paraneoptera</taxon>
        <taxon>Hemiptera</taxon>
        <taxon>Auchenorrhyncha</taxon>
        <taxon>Cercopoidea</taxon>
        <taxon>Clastopteridae</taxon>
        <taxon>Clastoptera</taxon>
    </lineage>
</organism>
<gene>
    <name evidence="2" type="ORF">g.44841</name>
</gene>
<dbReference type="PANTHER" id="PTHR47326">
    <property type="entry name" value="TRANSPOSABLE ELEMENT TC3 TRANSPOSASE-LIKE PROTEIN"/>
    <property type="match status" value="1"/>
</dbReference>
<sequence>MAAVRHMFPGKLISCFSDIPWPPRSPDLSCCDFFLWGILKSRVYSHKPRTLTDLKDTINQEVATLNRDIALLRRVMEDFKRRIENCIQESGNHLPDVIFHK</sequence>
<dbReference type="PANTHER" id="PTHR47326:SF1">
    <property type="entry name" value="HTH PSQ-TYPE DOMAIN-CONTAINING PROTEIN"/>
    <property type="match status" value="1"/>
</dbReference>
<name>A0A1B6E1X5_9HEMI</name>
<accession>A0A1B6E1X5</accession>
<proteinExistence type="predicted"/>
<dbReference type="GO" id="GO:0003676">
    <property type="term" value="F:nucleic acid binding"/>
    <property type="evidence" value="ECO:0007669"/>
    <property type="project" value="InterPro"/>
</dbReference>
<dbReference type="EMBL" id="GEDC01005397">
    <property type="protein sequence ID" value="JAS31901.1"/>
    <property type="molecule type" value="Transcribed_RNA"/>
</dbReference>
<dbReference type="AlphaFoldDB" id="A0A1B6E1X5"/>
<reference evidence="2" key="1">
    <citation type="submission" date="2015-12" db="EMBL/GenBank/DDBJ databases">
        <title>De novo transcriptome assembly of four potential Pierce s Disease insect vectors from Arizona vineyards.</title>
        <authorList>
            <person name="Tassone E.E."/>
        </authorList>
    </citation>
    <scope>NUCLEOTIDE SEQUENCE</scope>
</reference>